<comment type="caution">
    <text evidence="3">The sequence shown here is derived from an EMBL/GenBank/DDBJ whole genome shotgun (WGS) entry which is preliminary data.</text>
</comment>
<protein>
    <recommendedName>
        <fullName evidence="5">Lipopolysaccharide biosynthesis protein</fullName>
    </recommendedName>
</protein>
<proteinExistence type="predicted"/>
<keyword evidence="2" id="KW-0812">Transmembrane</keyword>
<evidence type="ECO:0000256" key="1">
    <source>
        <dbReference type="SAM" id="Coils"/>
    </source>
</evidence>
<dbReference type="AlphaFoldDB" id="A0A1Q5T7B2"/>
<accession>A0A1Q5T7B2</accession>
<feature type="coiled-coil region" evidence="1">
    <location>
        <begin position="107"/>
        <end position="194"/>
    </location>
</feature>
<feature type="transmembrane region" description="Helical" evidence="2">
    <location>
        <begin position="26"/>
        <end position="47"/>
    </location>
</feature>
<reference evidence="4" key="2">
    <citation type="submission" date="2017-01" db="EMBL/GenBank/DDBJ databases">
        <title>Genome sequencing and annotation of Geobacillus sp. 1017, a Hydrocarbon-Oxidizing Thermophilic Bacterium Isolated from a Heavy Oil Reservoir (China).</title>
        <authorList>
            <person name="Kadnikov V.V."/>
            <person name="Mardanov A.V."/>
            <person name="Poltaraus A.B."/>
            <person name="Sokolova D.S."/>
            <person name="Semenova E.M."/>
            <person name="Ravin N.V."/>
            <person name="Tourova T.P."/>
            <person name="Nazina T.N."/>
        </authorList>
    </citation>
    <scope>NUCLEOTIDE SEQUENCE [LARGE SCALE GENOMIC DNA]</scope>
    <source>
        <strain evidence="4">1017</strain>
    </source>
</reference>
<keyword evidence="2" id="KW-0472">Membrane</keyword>
<keyword evidence="1" id="KW-0175">Coiled coil</keyword>
<name>A0A1Q5T7B2_9BACL</name>
<keyword evidence="2" id="KW-1133">Transmembrane helix</keyword>
<sequence>MVAGLTAEKRPFVLYEYLRFFWQRKWWFLVVPLATIVLTVIAGRLLLQGEKYTGKAVVFTGSIDVKELTDPKNIEAKFPDVKNLDVVVPEEQYVQITVKGDDEQDVSRELKLVVSEYSQELERHSQERIDVTTKYLHALEERERALQQKVDYYSEQVQSGRLNPEQLDDISDLLVESENNLTEVMERVNRIRGNLVFYEKPAVLSETVAKSKTYTGQLAAIGLVLGLFLTVVWLTLWKYILDARRYYSS</sequence>
<feature type="transmembrane region" description="Helical" evidence="2">
    <location>
        <begin position="218"/>
        <end position="240"/>
    </location>
</feature>
<evidence type="ECO:0000256" key="2">
    <source>
        <dbReference type="SAM" id="Phobius"/>
    </source>
</evidence>
<dbReference type="Proteomes" id="UP000186030">
    <property type="component" value="Unassembled WGS sequence"/>
</dbReference>
<evidence type="ECO:0000313" key="3">
    <source>
        <dbReference type="EMBL" id="OKO96093.1"/>
    </source>
</evidence>
<reference evidence="3 4" key="1">
    <citation type="submission" date="2016-11" db="EMBL/GenBank/DDBJ databases">
        <authorList>
            <person name="Kadnikov V."/>
            <person name="Nazina T."/>
        </authorList>
    </citation>
    <scope>NUCLEOTIDE SEQUENCE [LARGE SCALE GENOMIC DNA]</scope>
    <source>
        <strain evidence="3 4">1017</strain>
    </source>
</reference>
<evidence type="ECO:0008006" key="5">
    <source>
        <dbReference type="Google" id="ProtNLM"/>
    </source>
</evidence>
<evidence type="ECO:0000313" key="4">
    <source>
        <dbReference type="Proteomes" id="UP000186030"/>
    </source>
</evidence>
<organism evidence="3 4">
    <name type="scientific">Geobacillus proteiniphilus</name>
    <dbReference type="NCBI Taxonomy" id="860353"/>
    <lineage>
        <taxon>Bacteria</taxon>
        <taxon>Bacillati</taxon>
        <taxon>Bacillota</taxon>
        <taxon>Bacilli</taxon>
        <taxon>Bacillales</taxon>
        <taxon>Anoxybacillaceae</taxon>
        <taxon>Geobacillus</taxon>
    </lineage>
</organism>
<gene>
    <name evidence="3" type="ORF">BRO54_0723</name>
</gene>
<dbReference type="EMBL" id="MQMG01000005">
    <property type="protein sequence ID" value="OKO96093.1"/>
    <property type="molecule type" value="Genomic_DNA"/>
</dbReference>